<feature type="region of interest" description="Disordered" evidence="1">
    <location>
        <begin position="251"/>
        <end position="272"/>
    </location>
</feature>
<dbReference type="Pfam" id="PF14223">
    <property type="entry name" value="Retrotran_gag_2"/>
    <property type="match status" value="1"/>
</dbReference>
<feature type="non-terminal residue" evidence="2">
    <location>
        <position position="445"/>
    </location>
</feature>
<comment type="caution">
    <text evidence="2">The sequence shown here is derived from an EMBL/GenBank/DDBJ whole genome shotgun (WGS) entry which is preliminary data.</text>
</comment>
<gene>
    <name evidence="2" type="ORF">Tci_655515</name>
</gene>
<feature type="region of interest" description="Disordered" evidence="1">
    <location>
        <begin position="143"/>
        <end position="195"/>
    </location>
</feature>
<sequence>EATDDSPAVPEHTTVETPTNMSPDNKAHFLAEKEAIHLILTGIGDDIYLTVDAFQMAQEMWEAIKRLQQGESLNIQDVKTNLFWEFGKFTSHDGESMESYYTRFYKLMNEMIKNNLTVTTMQECQSSSISCYCCQDQYYQTSRSHRSSAPSPKPLILSRSQTTTRHKGKERAKPITPPSETASEEDSDPEQAQRDKDMQKNLALIAKTVNVAGTREKVGSQYDWLADTDEEFDEQELEAHYSYMAKIQEVPTADSGTDSEPVEQNDQKDVESDDEHVALANLIANLKLDVDENKKIQKQLKKANTALSQELKECKTILAETSKSLRKSISVRDSCLVALQTKQTEFEKYKAFNDRTIDYDKLEHKLNEALGQLAHKDTVIKEGLKTKAYELSVVNEKHDELMKQSLLTKSHYEGLVKQKKKQEMHVDLKYVESLEKEIDELEYEK</sequence>
<proteinExistence type="predicted"/>
<name>A0A699KE81_TANCI</name>
<dbReference type="AlphaFoldDB" id="A0A699KE81"/>
<dbReference type="EMBL" id="BKCJ010497146">
    <property type="protein sequence ID" value="GFA83543.1"/>
    <property type="molecule type" value="Genomic_DNA"/>
</dbReference>
<feature type="compositionally biased region" description="Polar residues" evidence="1">
    <location>
        <begin position="254"/>
        <end position="264"/>
    </location>
</feature>
<evidence type="ECO:0000313" key="2">
    <source>
        <dbReference type="EMBL" id="GFA83543.1"/>
    </source>
</evidence>
<feature type="non-terminal residue" evidence="2">
    <location>
        <position position="1"/>
    </location>
</feature>
<evidence type="ECO:0000256" key="1">
    <source>
        <dbReference type="SAM" id="MobiDB-lite"/>
    </source>
</evidence>
<evidence type="ECO:0008006" key="3">
    <source>
        <dbReference type="Google" id="ProtNLM"/>
    </source>
</evidence>
<accession>A0A699KE81</accession>
<feature type="region of interest" description="Disordered" evidence="1">
    <location>
        <begin position="1"/>
        <end position="25"/>
    </location>
</feature>
<organism evidence="2">
    <name type="scientific">Tanacetum cinerariifolium</name>
    <name type="common">Dalmatian daisy</name>
    <name type="synonym">Chrysanthemum cinerariifolium</name>
    <dbReference type="NCBI Taxonomy" id="118510"/>
    <lineage>
        <taxon>Eukaryota</taxon>
        <taxon>Viridiplantae</taxon>
        <taxon>Streptophyta</taxon>
        <taxon>Embryophyta</taxon>
        <taxon>Tracheophyta</taxon>
        <taxon>Spermatophyta</taxon>
        <taxon>Magnoliopsida</taxon>
        <taxon>eudicotyledons</taxon>
        <taxon>Gunneridae</taxon>
        <taxon>Pentapetalae</taxon>
        <taxon>asterids</taxon>
        <taxon>campanulids</taxon>
        <taxon>Asterales</taxon>
        <taxon>Asteraceae</taxon>
        <taxon>Asteroideae</taxon>
        <taxon>Anthemideae</taxon>
        <taxon>Anthemidinae</taxon>
        <taxon>Tanacetum</taxon>
    </lineage>
</organism>
<protein>
    <recommendedName>
        <fullName evidence="3">Gag-Pol polyprotein</fullName>
    </recommendedName>
</protein>
<reference evidence="2" key="1">
    <citation type="journal article" date="2019" name="Sci. Rep.">
        <title>Draft genome of Tanacetum cinerariifolium, the natural source of mosquito coil.</title>
        <authorList>
            <person name="Yamashiro T."/>
            <person name="Shiraishi A."/>
            <person name="Satake H."/>
            <person name="Nakayama K."/>
        </authorList>
    </citation>
    <scope>NUCLEOTIDE SEQUENCE</scope>
</reference>